<protein>
    <recommendedName>
        <fullName evidence="2">Phage tail tape measure protein domain-containing protein</fullName>
    </recommendedName>
</protein>
<name>A0A0F9IWH2_9ZZZZ</name>
<keyword evidence="1" id="KW-1188">Viral release from host cell</keyword>
<proteinExistence type="predicted"/>
<dbReference type="EMBL" id="LAZR01011450">
    <property type="protein sequence ID" value="KKM61618.1"/>
    <property type="molecule type" value="Genomic_DNA"/>
</dbReference>
<dbReference type="Pfam" id="PF10145">
    <property type="entry name" value="PhageMin_Tail"/>
    <property type="match status" value="1"/>
</dbReference>
<feature type="domain" description="Phage tail tape measure protein" evidence="2">
    <location>
        <begin position="62"/>
        <end position="256"/>
    </location>
</feature>
<organism evidence="3">
    <name type="scientific">marine sediment metagenome</name>
    <dbReference type="NCBI Taxonomy" id="412755"/>
    <lineage>
        <taxon>unclassified sequences</taxon>
        <taxon>metagenomes</taxon>
        <taxon>ecological metagenomes</taxon>
    </lineage>
</organism>
<dbReference type="NCBIfam" id="TIGR01760">
    <property type="entry name" value="tape_meas_TP901"/>
    <property type="match status" value="1"/>
</dbReference>
<reference evidence="3" key="1">
    <citation type="journal article" date="2015" name="Nature">
        <title>Complex archaea that bridge the gap between prokaryotes and eukaryotes.</title>
        <authorList>
            <person name="Spang A."/>
            <person name="Saw J.H."/>
            <person name="Jorgensen S.L."/>
            <person name="Zaremba-Niedzwiedzka K."/>
            <person name="Martijn J."/>
            <person name="Lind A.E."/>
            <person name="van Eijk R."/>
            <person name="Schleper C."/>
            <person name="Guy L."/>
            <person name="Ettema T.J."/>
        </authorList>
    </citation>
    <scope>NUCLEOTIDE SEQUENCE</scope>
</reference>
<dbReference type="PANTHER" id="PTHR37813:SF1">
    <property type="entry name" value="FELS-2 PROPHAGE PROTEIN"/>
    <property type="match status" value="1"/>
</dbReference>
<comment type="caution">
    <text evidence="3">The sequence shown here is derived from an EMBL/GenBank/DDBJ whole genome shotgun (WGS) entry which is preliminary data.</text>
</comment>
<evidence type="ECO:0000259" key="2">
    <source>
        <dbReference type="Pfam" id="PF10145"/>
    </source>
</evidence>
<feature type="non-terminal residue" evidence="3">
    <location>
        <position position="1"/>
    </location>
</feature>
<gene>
    <name evidence="3" type="ORF">LCGC14_1529950</name>
</gene>
<dbReference type="InterPro" id="IPR010090">
    <property type="entry name" value="Phage_tape_meas"/>
</dbReference>
<evidence type="ECO:0000256" key="1">
    <source>
        <dbReference type="ARBA" id="ARBA00022612"/>
    </source>
</evidence>
<sequence length="741" mass="78303">MQSAWAKSANAIKSNVLGIASMATAVFAIRGAVKTVLAFEDAMAEVSTIVDTSTVDMKKLNAEILDLSTRVPKDAESLAQGLYQTISAGVTDVADAMIVLESSSKAATAGLTSTFVAVDAGTTIMNAYGKTVEDIDAIQDVLFNTVKEGKTKYDSLATSIGRAAPIAAQVGVKFEELTAAAATLTKGGLSTEEAMTSIRAIMVGILKPTADAEQLAKKLKIQFDAEALAAKGLGGFLEEVKEKTGGNAQAITGLFGNVRALTGVMSLAGKQADEFKRIIESNTTAAGVMNEAFEKVNTTVTNQWQLFKNQFNKTLLETSEKVLPAVTGALKGLNEAISEQGIIGSLTDFFIQGGAVSRAIKQLRMESELLKIEMEEADVVLKPFVVDITTLGTVSAASSTNLVVITKDLEAVKAALEDADTPFRAILEHFRGIEEAAKAKLTIPDPPSIVPELTADQKTILKIKEAILKAEKESMLTQMAVNQIEAERIANAQAAFPQASEIRAEILSNSEAVRISQDGIVDGMREWADEAKLLPTLANDYELAVNAATGSIEIVVAGTRQINENYQETVVRLREAVSTSRNWEISTLGVLRTLSSMARQMREISSLNIKSGLLSGLGKLAGLGVAIFNPALGAQIIAGSGIAEGLGFQHGGEFRVGGSGGADSQLVTFRASPGERVQITPPGQSDQGSVVISPQFNITGASFSKAEASEIARPGMELIAESFKRAIAGRKIRRSDIEKAV</sequence>
<accession>A0A0F9IWH2</accession>
<evidence type="ECO:0000313" key="3">
    <source>
        <dbReference type="EMBL" id="KKM61618.1"/>
    </source>
</evidence>
<dbReference type="AlphaFoldDB" id="A0A0F9IWH2"/>
<dbReference type="PANTHER" id="PTHR37813">
    <property type="entry name" value="FELS-2 PROPHAGE PROTEIN"/>
    <property type="match status" value="1"/>
</dbReference>